<gene>
    <name evidence="2" type="ORF">L5014_37715</name>
</gene>
<dbReference type="AlphaFoldDB" id="A0A9X1UNZ3"/>
<protein>
    <submittedName>
        <fullName evidence="2">Uncharacterized protein</fullName>
    </submittedName>
</protein>
<feature type="compositionally biased region" description="Basic and acidic residues" evidence="1">
    <location>
        <begin position="111"/>
        <end position="126"/>
    </location>
</feature>
<reference evidence="2" key="1">
    <citation type="submission" date="2022-01" db="EMBL/GenBank/DDBJ databases">
        <title>Genome sequence and assembly of Parabukholderia sp. RG36.</title>
        <authorList>
            <person name="Chhetri G."/>
        </authorList>
    </citation>
    <scope>NUCLEOTIDE SEQUENCE</scope>
    <source>
        <strain evidence="2">RG36</strain>
    </source>
</reference>
<feature type="compositionally biased region" description="Basic residues" evidence="1">
    <location>
        <begin position="16"/>
        <end position="27"/>
    </location>
</feature>
<dbReference type="Proteomes" id="UP001139308">
    <property type="component" value="Unassembled WGS sequence"/>
</dbReference>
<keyword evidence="3" id="KW-1185">Reference proteome</keyword>
<dbReference type="RefSeq" id="WP_238468955.1">
    <property type="nucleotide sequence ID" value="NZ_JAKLJA010000086.1"/>
</dbReference>
<feature type="non-terminal residue" evidence="2">
    <location>
        <position position="126"/>
    </location>
</feature>
<accession>A0A9X1UNZ3</accession>
<organism evidence="2 3">
    <name type="scientific">Paraburkholderia tagetis</name>
    <dbReference type="NCBI Taxonomy" id="2913261"/>
    <lineage>
        <taxon>Bacteria</taxon>
        <taxon>Pseudomonadati</taxon>
        <taxon>Pseudomonadota</taxon>
        <taxon>Betaproteobacteria</taxon>
        <taxon>Burkholderiales</taxon>
        <taxon>Burkholderiaceae</taxon>
        <taxon>Paraburkholderia</taxon>
    </lineage>
</organism>
<dbReference type="EMBL" id="JAKLJA010000086">
    <property type="protein sequence ID" value="MCG5078987.1"/>
    <property type="molecule type" value="Genomic_DNA"/>
</dbReference>
<comment type="caution">
    <text evidence="2">The sequence shown here is derived from an EMBL/GenBank/DDBJ whole genome shotgun (WGS) entry which is preliminary data.</text>
</comment>
<evidence type="ECO:0000256" key="1">
    <source>
        <dbReference type="SAM" id="MobiDB-lite"/>
    </source>
</evidence>
<evidence type="ECO:0000313" key="2">
    <source>
        <dbReference type="EMBL" id="MCG5078987.1"/>
    </source>
</evidence>
<name>A0A9X1UNZ3_9BURK</name>
<evidence type="ECO:0000313" key="3">
    <source>
        <dbReference type="Proteomes" id="UP001139308"/>
    </source>
</evidence>
<feature type="region of interest" description="Disordered" evidence="1">
    <location>
        <begin position="107"/>
        <end position="126"/>
    </location>
</feature>
<feature type="region of interest" description="Disordered" evidence="1">
    <location>
        <begin position="1"/>
        <end position="35"/>
    </location>
</feature>
<sequence length="126" mass="13488">MSAQIRAGNLDERRTGRCRRSRGRRRISGVENTGKMRHFPQALTIAALPGGVLRPPGQAVLVPAACREQAGPTRVIGALGTAVRLPYAQVKNDFLVLAGCVKADIPTNTAEDLHDDSKTNDHPATP</sequence>
<proteinExistence type="predicted"/>